<feature type="region of interest" description="Disordered" evidence="1">
    <location>
        <begin position="183"/>
        <end position="229"/>
    </location>
</feature>
<dbReference type="EMBL" id="FNBK01000007">
    <property type="protein sequence ID" value="SDF60060.1"/>
    <property type="molecule type" value="Genomic_DNA"/>
</dbReference>
<name>A0A1G7MFU4_9EURY</name>
<proteinExistence type="predicted"/>
<feature type="region of interest" description="Disordered" evidence="1">
    <location>
        <begin position="29"/>
        <end position="75"/>
    </location>
</feature>
<dbReference type="AlphaFoldDB" id="A0A1G7MFU4"/>
<accession>A0A1G7MFU4</accession>
<sequence>MDESSEPRFTRRRALIGLAVGAVAGCTSADTADGGAAGGTPTSDGSGEDLPGGTDGIDAGTSLAGSCGSVFGDTDERNTGPVAVATFADPMGGTVDHADESESGTVLSVGYPGPDADGYHSLLTVAQRRPSGGDAARRARYLEVDRYVDGGTVRYDGSERTVAVLRYDAGEIRLFGVAGPDGASELEAKAPVSGGDPCPEAYTDVTERVSRSFRPASPLRDRFRPANRP</sequence>
<gene>
    <name evidence="2" type="ORF">SAMN05216218_107238</name>
</gene>
<dbReference type="STRING" id="660518.SAMN05216218_107238"/>
<protein>
    <submittedName>
        <fullName evidence="2">Uncharacterized protein</fullName>
    </submittedName>
</protein>
<evidence type="ECO:0000313" key="3">
    <source>
        <dbReference type="Proteomes" id="UP000199076"/>
    </source>
</evidence>
<reference evidence="3" key="1">
    <citation type="submission" date="2016-10" db="EMBL/GenBank/DDBJ databases">
        <authorList>
            <person name="Varghese N."/>
            <person name="Submissions S."/>
        </authorList>
    </citation>
    <scope>NUCLEOTIDE SEQUENCE [LARGE SCALE GENOMIC DNA]</scope>
    <source>
        <strain evidence="3">IBRC-M 10760</strain>
    </source>
</reference>
<evidence type="ECO:0000313" key="2">
    <source>
        <dbReference type="EMBL" id="SDF60060.1"/>
    </source>
</evidence>
<evidence type="ECO:0000256" key="1">
    <source>
        <dbReference type="SAM" id="MobiDB-lite"/>
    </source>
</evidence>
<keyword evidence="3" id="KW-1185">Reference proteome</keyword>
<feature type="compositionally biased region" description="Low complexity" evidence="1">
    <location>
        <begin position="29"/>
        <end position="45"/>
    </location>
</feature>
<dbReference type="OrthoDB" id="239499at2157"/>
<organism evidence="2 3">
    <name type="scientific">Halorientalis regularis</name>
    <dbReference type="NCBI Taxonomy" id="660518"/>
    <lineage>
        <taxon>Archaea</taxon>
        <taxon>Methanobacteriati</taxon>
        <taxon>Methanobacteriota</taxon>
        <taxon>Stenosarchaea group</taxon>
        <taxon>Halobacteria</taxon>
        <taxon>Halobacteriales</taxon>
        <taxon>Haloarculaceae</taxon>
        <taxon>Halorientalis</taxon>
    </lineage>
</organism>
<feature type="compositionally biased region" description="Basic and acidic residues" evidence="1">
    <location>
        <begin position="219"/>
        <end position="229"/>
    </location>
</feature>
<feature type="region of interest" description="Disordered" evidence="1">
    <location>
        <begin position="91"/>
        <end position="112"/>
    </location>
</feature>
<dbReference type="RefSeq" id="WP_092691996.1">
    <property type="nucleotide sequence ID" value="NZ_FNBK01000007.1"/>
</dbReference>
<dbReference type="Proteomes" id="UP000199076">
    <property type="component" value="Unassembled WGS sequence"/>
</dbReference>